<accession>A0A085NV30</accession>
<dbReference type="EMBL" id="KL367474">
    <property type="protein sequence ID" value="KFD73326.1"/>
    <property type="molecule type" value="Genomic_DNA"/>
</dbReference>
<keyword evidence="4" id="KW-1185">Reference proteome</keyword>
<proteinExistence type="predicted"/>
<feature type="compositionally biased region" description="Polar residues" evidence="1">
    <location>
        <begin position="1"/>
        <end position="10"/>
    </location>
</feature>
<evidence type="ECO:0000313" key="4">
    <source>
        <dbReference type="Proteomes" id="UP000030764"/>
    </source>
</evidence>
<sequence length="68" mass="7768">MEQQNANKQMTLGEDEKKCHPQGTIPHSIGKAKPAPVYSKWEEEILAEEETEEPLALDCMIEKDAWKN</sequence>
<dbReference type="EMBL" id="KL363207">
    <property type="protein sequence ID" value="KFD54462.1"/>
    <property type="molecule type" value="Genomic_DNA"/>
</dbReference>
<feature type="region of interest" description="Disordered" evidence="1">
    <location>
        <begin position="1"/>
        <end position="36"/>
    </location>
</feature>
<gene>
    <name evidence="2" type="ORF">M513_04609</name>
    <name evidence="3" type="ORF">M514_04609</name>
</gene>
<evidence type="ECO:0000313" key="3">
    <source>
        <dbReference type="EMBL" id="KFD73326.1"/>
    </source>
</evidence>
<protein>
    <submittedName>
        <fullName evidence="3">Uncharacterized protein</fullName>
    </submittedName>
</protein>
<reference evidence="3 4" key="1">
    <citation type="journal article" date="2014" name="Nat. Genet.">
        <title>Genome and transcriptome of the porcine whipworm Trichuris suis.</title>
        <authorList>
            <person name="Jex A.R."/>
            <person name="Nejsum P."/>
            <person name="Schwarz E.M."/>
            <person name="Hu L."/>
            <person name="Young N.D."/>
            <person name="Hall R.S."/>
            <person name="Korhonen P.K."/>
            <person name="Liao S."/>
            <person name="Thamsborg S."/>
            <person name="Xia J."/>
            <person name="Xu P."/>
            <person name="Wang S."/>
            <person name="Scheerlinck J.P."/>
            <person name="Hofmann A."/>
            <person name="Sternberg P.W."/>
            <person name="Wang J."/>
            <person name="Gasser R.B."/>
        </authorList>
    </citation>
    <scope>NUCLEOTIDE SEQUENCE [LARGE SCALE GENOMIC DNA]</scope>
    <source>
        <strain evidence="3">DCEP-RM93F</strain>
        <strain evidence="2">DCEP-RM93M</strain>
    </source>
</reference>
<dbReference type="Proteomes" id="UP000030764">
    <property type="component" value="Unassembled WGS sequence"/>
</dbReference>
<evidence type="ECO:0000256" key="1">
    <source>
        <dbReference type="SAM" id="MobiDB-lite"/>
    </source>
</evidence>
<organism evidence="3">
    <name type="scientific">Trichuris suis</name>
    <name type="common">pig whipworm</name>
    <dbReference type="NCBI Taxonomy" id="68888"/>
    <lineage>
        <taxon>Eukaryota</taxon>
        <taxon>Metazoa</taxon>
        <taxon>Ecdysozoa</taxon>
        <taxon>Nematoda</taxon>
        <taxon>Enoplea</taxon>
        <taxon>Dorylaimia</taxon>
        <taxon>Trichinellida</taxon>
        <taxon>Trichuridae</taxon>
        <taxon>Trichuris</taxon>
    </lineage>
</organism>
<dbReference type="AlphaFoldDB" id="A0A085NV30"/>
<name>A0A085NV30_9BILA</name>
<evidence type="ECO:0000313" key="2">
    <source>
        <dbReference type="EMBL" id="KFD54462.1"/>
    </source>
</evidence>
<dbReference type="Proteomes" id="UP000030758">
    <property type="component" value="Unassembled WGS sequence"/>
</dbReference>